<protein>
    <submittedName>
        <fullName evidence="4">TcpQ domain-containing protein</fullName>
    </submittedName>
</protein>
<feature type="compositionally biased region" description="Low complexity" evidence="1">
    <location>
        <begin position="94"/>
        <end position="111"/>
    </location>
</feature>
<evidence type="ECO:0000259" key="3">
    <source>
        <dbReference type="Pfam" id="PF10671"/>
    </source>
</evidence>
<feature type="compositionally biased region" description="Low complexity" evidence="1">
    <location>
        <begin position="49"/>
        <end position="68"/>
    </location>
</feature>
<evidence type="ECO:0000313" key="4">
    <source>
        <dbReference type="EMBL" id="MDH0736358.1"/>
    </source>
</evidence>
<dbReference type="Pfam" id="PF10671">
    <property type="entry name" value="TcpQ"/>
    <property type="match status" value="1"/>
</dbReference>
<comment type="caution">
    <text evidence="4">The sequence shown here is derived from an EMBL/GenBank/DDBJ whole genome shotgun (WGS) entry which is preliminary data.</text>
</comment>
<accession>A0AA42IWH8</accession>
<feature type="domain" description="Toxin co-regulated pilus biosynthesis protein Q C-terminal" evidence="3">
    <location>
        <begin position="162"/>
        <end position="242"/>
    </location>
</feature>
<evidence type="ECO:0000313" key="5">
    <source>
        <dbReference type="Proteomes" id="UP001161094"/>
    </source>
</evidence>
<organism evidence="4 5">
    <name type="scientific">Achromobacter spanius</name>
    <dbReference type="NCBI Taxonomy" id="217203"/>
    <lineage>
        <taxon>Bacteria</taxon>
        <taxon>Pseudomonadati</taxon>
        <taxon>Pseudomonadota</taxon>
        <taxon>Betaproteobacteria</taxon>
        <taxon>Burkholderiales</taxon>
        <taxon>Alcaligenaceae</taxon>
        <taxon>Achromobacter</taxon>
    </lineage>
</organism>
<dbReference type="Gene3D" id="3.55.50.70">
    <property type="match status" value="1"/>
</dbReference>
<keyword evidence="2" id="KW-0732">Signal</keyword>
<feature type="signal peptide" evidence="2">
    <location>
        <begin position="1"/>
        <end position="27"/>
    </location>
</feature>
<dbReference type="EMBL" id="JAOCDZ010000006">
    <property type="protein sequence ID" value="MDH0736358.1"/>
    <property type="molecule type" value="Genomic_DNA"/>
</dbReference>
<feature type="region of interest" description="Disordered" evidence="1">
    <location>
        <begin position="49"/>
        <end position="82"/>
    </location>
</feature>
<dbReference type="InterPro" id="IPR018927">
    <property type="entry name" value="Pilus_synth_Q_C"/>
</dbReference>
<gene>
    <name evidence="4" type="ORF">N5D93_11100</name>
</gene>
<dbReference type="Proteomes" id="UP001161094">
    <property type="component" value="Unassembled WGS sequence"/>
</dbReference>
<feature type="chain" id="PRO_5041293144" evidence="2">
    <location>
        <begin position="28"/>
        <end position="256"/>
    </location>
</feature>
<dbReference type="AlphaFoldDB" id="A0AA42IWH8"/>
<feature type="region of interest" description="Disordered" evidence="1">
    <location>
        <begin position="94"/>
        <end position="118"/>
    </location>
</feature>
<proteinExistence type="predicted"/>
<dbReference type="RefSeq" id="WP_279995139.1">
    <property type="nucleotide sequence ID" value="NZ_JAOCDZ010000006.1"/>
</dbReference>
<sequence length="256" mass="26553">MHTPALAAVLATAFLLSACGFAPPAPAKPSDTPRVAINRIDPRLIDPAAQSAAPVEPPSAAASPLPASDLPGNSAPPATTSTSLASVAAIPVPEAPAKSESAPEASHAAAPTEQTANDQPATIQVAASLVAGQEMLSSLPAESSPAEAIPQSEPEPVILKEIWKISPEDRTVRQALARWAGKAGWTFGPDQWEVNFDLPIQAPAEFEAASFQEATQALSQAVAMTESPIRPCFYGNRVLRVVPFTRSCNRSPATQS</sequence>
<reference evidence="4" key="1">
    <citation type="submission" date="2022-09" db="EMBL/GenBank/DDBJ databases">
        <title>Intensive care unit water sources are persistently colonized with multi-drug resistant bacteria and are the site of extensive horizontal gene transfer of antibiotic resistance genes.</title>
        <authorList>
            <person name="Diorio-Toth L."/>
        </authorList>
    </citation>
    <scope>NUCLEOTIDE SEQUENCE</scope>
    <source>
        <strain evidence="4">GD03843</strain>
    </source>
</reference>
<name>A0AA42IWH8_9BURK</name>
<evidence type="ECO:0000256" key="2">
    <source>
        <dbReference type="SAM" id="SignalP"/>
    </source>
</evidence>
<evidence type="ECO:0000256" key="1">
    <source>
        <dbReference type="SAM" id="MobiDB-lite"/>
    </source>
</evidence>